<keyword evidence="5" id="KW-1185">Reference proteome</keyword>
<evidence type="ECO:0000256" key="2">
    <source>
        <dbReference type="PIRSR" id="PIRSR605511-2"/>
    </source>
</evidence>
<dbReference type="OrthoDB" id="2633250at2"/>
<dbReference type="InterPro" id="IPR051262">
    <property type="entry name" value="SMP-30/CGR1_Lactonase"/>
</dbReference>
<dbReference type="AlphaFoldDB" id="A0A4R6UJG0"/>
<name>A0A4R6UJG0_9PSEU</name>
<dbReference type="SUPFAM" id="SSF63829">
    <property type="entry name" value="Calcium-dependent phosphotriesterase"/>
    <property type="match status" value="1"/>
</dbReference>
<accession>A0A4R6UJG0</accession>
<organism evidence="4 5">
    <name type="scientific">Actinomycetospora succinea</name>
    <dbReference type="NCBI Taxonomy" id="663603"/>
    <lineage>
        <taxon>Bacteria</taxon>
        <taxon>Bacillati</taxon>
        <taxon>Actinomycetota</taxon>
        <taxon>Actinomycetes</taxon>
        <taxon>Pseudonocardiales</taxon>
        <taxon>Pseudonocardiaceae</taxon>
        <taxon>Actinomycetospora</taxon>
    </lineage>
</organism>
<dbReference type="Gene3D" id="2.120.10.30">
    <property type="entry name" value="TolB, C-terminal domain"/>
    <property type="match status" value="1"/>
</dbReference>
<dbReference type="InterPro" id="IPR013658">
    <property type="entry name" value="SGL"/>
</dbReference>
<keyword evidence="2" id="KW-0479">Metal-binding</keyword>
<gene>
    <name evidence="4" type="ORF">EV188_11459</name>
</gene>
<dbReference type="PANTHER" id="PTHR47572">
    <property type="entry name" value="LIPOPROTEIN-RELATED"/>
    <property type="match status" value="1"/>
</dbReference>
<dbReference type="InterPro" id="IPR005511">
    <property type="entry name" value="SMP-30"/>
</dbReference>
<sequence length="278" mass="28951">MTPLRSLRLLAEGIGFTEGPLVTRDGRLLVVALSRGLVVEIDLERGGVRGAVETGGGPNGLAETDDGAVWVAQNAGAVTSSRSSRPTRPGLQRVVGDAVLDVPVPGTRAPNDVVVGPDGRLWFTDPGPPGDTDHGRLLALDPATGESETLLDEQDFPNGLAFDRDTTTLWLAHTEEGRISRHRWEDGRLLPLAAGPRLPDGGPDGLALDAHGLLYAAAPAADAVFVYAPTGELHARLDLGERTFPTNVCLAGPGGEQLVVTAARGGRVLVLPASGVTR</sequence>
<comment type="cofactor">
    <cofactor evidence="2">
        <name>Zn(2+)</name>
        <dbReference type="ChEBI" id="CHEBI:29105"/>
    </cofactor>
    <text evidence="2">Binds 1 divalent metal cation per subunit.</text>
</comment>
<feature type="binding site" evidence="2">
    <location>
        <position position="158"/>
    </location>
    <ligand>
        <name>a divalent metal cation</name>
        <dbReference type="ChEBI" id="CHEBI:60240"/>
    </ligand>
</feature>
<comment type="caution">
    <text evidence="4">The sequence shown here is derived from an EMBL/GenBank/DDBJ whole genome shotgun (WGS) entry which is preliminary data.</text>
</comment>
<feature type="domain" description="SMP-30/Gluconolactonase/LRE-like region" evidence="3">
    <location>
        <begin position="16"/>
        <end position="264"/>
    </location>
</feature>
<dbReference type="RefSeq" id="WP_133829894.1">
    <property type="nucleotide sequence ID" value="NZ_BAABHR010000059.1"/>
</dbReference>
<protein>
    <submittedName>
        <fullName evidence="4">Gluconolactonase</fullName>
    </submittedName>
</protein>
<evidence type="ECO:0000259" key="3">
    <source>
        <dbReference type="Pfam" id="PF08450"/>
    </source>
</evidence>
<keyword evidence="2" id="KW-0862">Zinc</keyword>
<evidence type="ECO:0000256" key="1">
    <source>
        <dbReference type="PIRSR" id="PIRSR605511-1"/>
    </source>
</evidence>
<dbReference type="PANTHER" id="PTHR47572:SF5">
    <property type="entry name" value="BLR2277 PROTEIN"/>
    <property type="match status" value="1"/>
</dbReference>
<dbReference type="PRINTS" id="PR01790">
    <property type="entry name" value="SMP30FAMILY"/>
</dbReference>
<dbReference type="InterPro" id="IPR011042">
    <property type="entry name" value="6-blade_b-propeller_TolB-like"/>
</dbReference>
<feature type="binding site" evidence="2">
    <location>
        <position position="111"/>
    </location>
    <ligand>
        <name>substrate</name>
    </ligand>
</feature>
<dbReference type="EMBL" id="SNYO01000014">
    <property type="protein sequence ID" value="TDQ46971.1"/>
    <property type="molecule type" value="Genomic_DNA"/>
</dbReference>
<feature type="binding site" evidence="2">
    <location>
        <position position="204"/>
    </location>
    <ligand>
        <name>a divalent metal cation</name>
        <dbReference type="ChEBI" id="CHEBI:60240"/>
    </ligand>
</feature>
<proteinExistence type="predicted"/>
<dbReference type="Pfam" id="PF08450">
    <property type="entry name" value="SGL"/>
    <property type="match status" value="1"/>
</dbReference>
<evidence type="ECO:0000313" key="5">
    <source>
        <dbReference type="Proteomes" id="UP000295705"/>
    </source>
</evidence>
<dbReference type="Proteomes" id="UP000295705">
    <property type="component" value="Unassembled WGS sequence"/>
</dbReference>
<dbReference type="GO" id="GO:0046872">
    <property type="term" value="F:metal ion binding"/>
    <property type="evidence" value="ECO:0007669"/>
    <property type="project" value="UniProtKB-KW"/>
</dbReference>
<evidence type="ECO:0000313" key="4">
    <source>
        <dbReference type="EMBL" id="TDQ46971.1"/>
    </source>
</evidence>
<reference evidence="4 5" key="1">
    <citation type="submission" date="2019-03" db="EMBL/GenBank/DDBJ databases">
        <title>Genomic Encyclopedia of Type Strains, Phase IV (KMG-IV): sequencing the most valuable type-strain genomes for metagenomic binning, comparative biology and taxonomic classification.</title>
        <authorList>
            <person name="Goeker M."/>
        </authorList>
    </citation>
    <scope>NUCLEOTIDE SEQUENCE [LARGE SCALE GENOMIC DNA]</scope>
    <source>
        <strain evidence="4 5">DSM 45775</strain>
    </source>
</reference>
<feature type="active site" description="Proton donor/acceptor" evidence="1">
    <location>
        <position position="204"/>
    </location>
</feature>